<keyword evidence="4 11" id="KW-0240">DNA-directed RNA polymerase</keyword>
<evidence type="ECO:0000256" key="9">
    <source>
        <dbReference type="ARBA" id="ARBA00030998"/>
    </source>
</evidence>
<dbReference type="GO" id="GO:0000428">
    <property type="term" value="C:DNA-directed RNA polymerase complex"/>
    <property type="evidence" value="ECO:0007669"/>
    <property type="project" value="UniProtKB-KW"/>
</dbReference>
<evidence type="ECO:0000313" key="14">
    <source>
        <dbReference type="Proteomes" id="UP000064912"/>
    </source>
</evidence>
<evidence type="ECO:0000313" key="12">
    <source>
        <dbReference type="EMBL" id="BAQ70973.1"/>
    </source>
</evidence>
<evidence type="ECO:0000256" key="11">
    <source>
        <dbReference type="HAMAP-Rule" id="MF_00366"/>
    </source>
</evidence>
<dbReference type="PANTHER" id="PTHR34476:SF1">
    <property type="entry name" value="DNA-DIRECTED RNA POLYMERASE SUBUNIT OMEGA"/>
    <property type="match status" value="1"/>
</dbReference>
<keyword evidence="7 11" id="KW-0804">Transcription</keyword>
<sequence length="120" mass="13391">MARVTVEDCVDKVPNRFELVMLAAHRAREVTSGASLTVDRDNDKNPVVALREIADETQLADDLRERMIEAHQTQIEVDEPEEDSMALLMGGAASEPDRPADDDMSEEKLLRALMEAQGQR</sequence>
<evidence type="ECO:0000256" key="5">
    <source>
        <dbReference type="ARBA" id="ARBA00022679"/>
    </source>
</evidence>
<dbReference type="HAMAP" id="MF_00366">
    <property type="entry name" value="RNApol_bact_RpoZ"/>
    <property type="match status" value="1"/>
</dbReference>
<dbReference type="OrthoDB" id="9796300at2"/>
<dbReference type="SUPFAM" id="SSF63562">
    <property type="entry name" value="RPB6/omega subunit-like"/>
    <property type="match status" value="1"/>
</dbReference>
<comment type="subunit">
    <text evidence="11">The RNAP catalytic core consists of 2 alpha, 1 beta, 1 beta' and 1 omega subunit. When a sigma factor is associated with the core the holoenzyme is formed, which can initiate transcription.</text>
</comment>
<protein>
    <recommendedName>
        <fullName evidence="3 11">DNA-directed RNA polymerase subunit omega</fullName>
        <shortName evidence="11">RNAP omega subunit</shortName>
        <ecNumber evidence="2 11">2.7.7.6</ecNumber>
    </recommendedName>
    <alternativeName>
        <fullName evidence="9 11">RNA polymerase omega subunit</fullName>
    </alternativeName>
    <alternativeName>
        <fullName evidence="8 11">Transcriptase subunit omega</fullName>
    </alternativeName>
</protein>
<evidence type="ECO:0000256" key="7">
    <source>
        <dbReference type="ARBA" id="ARBA00023163"/>
    </source>
</evidence>
<proteinExistence type="inferred from homology"/>
<evidence type="ECO:0000256" key="8">
    <source>
        <dbReference type="ARBA" id="ARBA00029924"/>
    </source>
</evidence>
<keyword evidence="6 11" id="KW-0548">Nucleotidyltransferase</keyword>
<dbReference type="InterPro" id="IPR006110">
    <property type="entry name" value="Pol_omega/Rpo6/RPB6"/>
</dbReference>
<dbReference type="EMBL" id="AP014800">
    <property type="protein sequence ID" value="BAQ70973.1"/>
    <property type="molecule type" value="Genomic_DNA"/>
</dbReference>
<dbReference type="InterPro" id="IPR003716">
    <property type="entry name" value="DNA-dir_RNA_pol_omega"/>
</dbReference>
<dbReference type="Proteomes" id="UP000604473">
    <property type="component" value="Unassembled WGS sequence"/>
</dbReference>
<comment type="similarity">
    <text evidence="1 11">Belongs to the RNA polymerase subunit omega family.</text>
</comment>
<dbReference type="Proteomes" id="UP000064912">
    <property type="component" value="Chromosome"/>
</dbReference>
<dbReference type="EMBL" id="JAESJJ010000001">
    <property type="protein sequence ID" value="MBL3607434.1"/>
    <property type="molecule type" value="Genomic_DNA"/>
</dbReference>
<evidence type="ECO:0000256" key="6">
    <source>
        <dbReference type="ARBA" id="ARBA00022695"/>
    </source>
</evidence>
<evidence type="ECO:0000256" key="10">
    <source>
        <dbReference type="ARBA" id="ARBA00048552"/>
    </source>
</evidence>
<evidence type="ECO:0000256" key="1">
    <source>
        <dbReference type="ARBA" id="ARBA00006711"/>
    </source>
</evidence>
<comment type="function">
    <text evidence="11">Promotes RNA polymerase assembly. Latches the N- and C-terminal regions of the beta' subunit thereby facilitating its interaction with the beta and alpha subunits.</text>
</comment>
<reference evidence="13 15" key="2">
    <citation type="submission" date="2021-01" db="EMBL/GenBank/DDBJ databases">
        <title>Draft genomes of Rhodovulum sulfidophilum.</title>
        <authorList>
            <person name="Guzman M.S."/>
        </authorList>
    </citation>
    <scope>NUCLEOTIDE SEQUENCE [LARGE SCALE GENOMIC DNA]</scope>
    <source>
        <strain evidence="13 15">AB35</strain>
    </source>
</reference>
<evidence type="ECO:0000256" key="3">
    <source>
        <dbReference type="ARBA" id="ARBA00013725"/>
    </source>
</evidence>
<reference evidence="12 14" key="1">
    <citation type="submission" date="2015-02" db="EMBL/GenBank/DDBJ databases">
        <title>Genome sequene of Rhodovulum sulfidophilum DSM 2351.</title>
        <authorList>
            <person name="Nagao N."/>
        </authorList>
    </citation>
    <scope>NUCLEOTIDE SEQUENCE [LARGE SCALE GENOMIC DNA]</scope>
    <source>
        <strain evidence="12 14">DSM 2351</strain>
    </source>
</reference>
<dbReference type="EC" id="2.7.7.6" evidence="2 11"/>
<dbReference type="RefSeq" id="WP_042457434.1">
    <property type="nucleotide sequence ID" value="NZ_CP015421.1"/>
</dbReference>
<dbReference type="NCBIfam" id="TIGR00690">
    <property type="entry name" value="rpoZ"/>
    <property type="match status" value="1"/>
</dbReference>
<organism evidence="12 14">
    <name type="scientific">Rhodovulum sulfidophilum</name>
    <name type="common">Rhodobacter sulfidophilus</name>
    <dbReference type="NCBI Taxonomy" id="35806"/>
    <lineage>
        <taxon>Bacteria</taxon>
        <taxon>Pseudomonadati</taxon>
        <taxon>Pseudomonadota</taxon>
        <taxon>Alphaproteobacteria</taxon>
        <taxon>Rhodobacterales</taxon>
        <taxon>Paracoccaceae</taxon>
        <taxon>Rhodovulum</taxon>
    </lineage>
</organism>
<evidence type="ECO:0000256" key="2">
    <source>
        <dbReference type="ARBA" id="ARBA00012418"/>
    </source>
</evidence>
<dbReference type="GeneID" id="93538055"/>
<gene>
    <name evidence="12" type="primary">rpoZ1</name>
    <name evidence="11" type="synonym">rpoZ</name>
    <name evidence="13" type="ORF">JMM60_01265</name>
    <name evidence="12" type="ORF">NHU_03849</name>
</gene>
<dbReference type="KEGG" id="rsu:NHU_03849"/>
<keyword evidence="15" id="KW-1185">Reference proteome</keyword>
<dbReference type="SMART" id="SM01409">
    <property type="entry name" value="RNA_pol_Rpb6"/>
    <property type="match status" value="1"/>
</dbReference>
<dbReference type="InterPro" id="IPR036161">
    <property type="entry name" value="RPB6/omega-like_sf"/>
</dbReference>
<dbReference type="eggNOG" id="COG1758">
    <property type="taxonomic scope" value="Bacteria"/>
</dbReference>
<evidence type="ECO:0000313" key="15">
    <source>
        <dbReference type="Proteomes" id="UP000604473"/>
    </source>
</evidence>
<dbReference type="GO" id="GO:0006351">
    <property type="term" value="P:DNA-templated transcription"/>
    <property type="evidence" value="ECO:0007669"/>
    <property type="project" value="UniProtKB-UniRule"/>
</dbReference>
<dbReference type="GO" id="GO:0003677">
    <property type="term" value="F:DNA binding"/>
    <property type="evidence" value="ECO:0007669"/>
    <property type="project" value="UniProtKB-UniRule"/>
</dbReference>
<dbReference type="Gene3D" id="3.90.940.10">
    <property type="match status" value="1"/>
</dbReference>
<dbReference type="Pfam" id="PF01192">
    <property type="entry name" value="RNA_pol_Rpb6"/>
    <property type="match status" value="1"/>
</dbReference>
<name>A0A0D6B751_RHOSU</name>
<dbReference type="GO" id="GO:0003899">
    <property type="term" value="F:DNA-directed RNA polymerase activity"/>
    <property type="evidence" value="ECO:0007669"/>
    <property type="project" value="UniProtKB-UniRule"/>
</dbReference>
<dbReference type="PATRIC" id="fig|35806.4.peg.3946"/>
<accession>A0A0D6B751</accession>
<keyword evidence="5 11" id="KW-0808">Transferase</keyword>
<dbReference type="AlphaFoldDB" id="A0A0D6B751"/>
<dbReference type="PANTHER" id="PTHR34476">
    <property type="entry name" value="DNA-DIRECTED RNA POLYMERASE SUBUNIT OMEGA"/>
    <property type="match status" value="1"/>
</dbReference>
<evidence type="ECO:0000256" key="4">
    <source>
        <dbReference type="ARBA" id="ARBA00022478"/>
    </source>
</evidence>
<evidence type="ECO:0000313" key="13">
    <source>
        <dbReference type="EMBL" id="MBL3607434.1"/>
    </source>
</evidence>
<comment type="catalytic activity">
    <reaction evidence="10 11">
        <text>RNA(n) + a ribonucleoside 5'-triphosphate = RNA(n+1) + diphosphate</text>
        <dbReference type="Rhea" id="RHEA:21248"/>
        <dbReference type="Rhea" id="RHEA-COMP:14527"/>
        <dbReference type="Rhea" id="RHEA-COMP:17342"/>
        <dbReference type="ChEBI" id="CHEBI:33019"/>
        <dbReference type="ChEBI" id="CHEBI:61557"/>
        <dbReference type="ChEBI" id="CHEBI:140395"/>
        <dbReference type="EC" id="2.7.7.6"/>
    </reaction>
</comment>